<dbReference type="AlphaFoldDB" id="A0A074ZBF1"/>
<dbReference type="HOGENOM" id="CLU_000445_82_4_1"/>
<name>A0A074ZBF1_AURSE</name>
<organism evidence="13 14">
    <name type="scientific">Aureobasidium subglaciale (strain EXF-2481)</name>
    <name type="common">Aureobasidium pullulans var. subglaciale</name>
    <dbReference type="NCBI Taxonomy" id="1043005"/>
    <lineage>
        <taxon>Eukaryota</taxon>
        <taxon>Fungi</taxon>
        <taxon>Dikarya</taxon>
        <taxon>Ascomycota</taxon>
        <taxon>Pezizomycotina</taxon>
        <taxon>Dothideomycetes</taxon>
        <taxon>Dothideomycetidae</taxon>
        <taxon>Dothideales</taxon>
        <taxon>Saccotheciaceae</taxon>
        <taxon>Aureobasidium</taxon>
    </lineage>
</organism>
<dbReference type="PROSITE" id="PS50112">
    <property type="entry name" value="PAS"/>
    <property type="match status" value="1"/>
</dbReference>
<evidence type="ECO:0000256" key="8">
    <source>
        <dbReference type="SAM" id="MobiDB-lite"/>
    </source>
</evidence>
<evidence type="ECO:0000256" key="5">
    <source>
        <dbReference type="ARBA" id="ARBA00022777"/>
    </source>
</evidence>
<dbReference type="SMART" id="SM00091">
    <property type="entry name" value="PAS"/>
    <property type="match status" value="2"/>
</dbReference>
<dbReference type="InterPro" id="IPR005467">
    <property type="entry name" value="His_kinase_dom"/>
</dbReference>
<dbReference type="InterPro" id="IPR011006">
    <property type="entry name" value="CheY-like_superfamily"/>
</dbReference>
<feature type="domain" description="Histidine kinase" evidence="9">
    <location>
        <begin position="684"/>
        <end position="965"/>
    </location>
</feature>
<feature type="domain" description="Response regulatory" evidence="10">
    <location>
        <begin position="1007"/>
        <end position="1177"/>
    </location>
</feature>
<dbReference type="InterPro" id="IPR036890">
    <property type="entry name" value="HATPase_C_sf"/>
</dbReference>
<dbReference type="InterPro" id="IPR000014">
    <property type="entry name" value="PAS"/>
</dbReference>
<dbReference type="InterPro" id="IPR036097">
    <property type="entry name" value="HisK_dim/P_sf"/>
</dbReference>
<dbReference type="RefSeq" id="XP_013344497.1">
    <property type="nucleotide sequence ID" value="XM_013489043.1"/>
</dbReference>
<dbReference type="SUPFAM" id="SSF55785">
    <property type="entry name" value="PYP-like sensor domain (PAS domain)"/>
    <property type="match status" value="2"/>
</dbReference>
<gene>
    <name evidence="13" type="ORF">AUEXF2481DRAFT_28768</name>
</gene>
<dbReference type="Gene3D" id="3.30.565.10">
    <property type="entry name" value="Histidine kinase-like ATPase, C-terminal domain"/>
    <property type="match status" value="1"/>
</dbReference>
<dbReference type="Gene3D" id="3.40.50.2300">
    <property type="match status" value="1"/>
</dbReference>
<evidence type="ECO:0000256" key="1">
    <source>
        <dbReference type="ARBA" id="ARBA00000085"/>
    </source>
</evidence>
<dbReference type="EMBL" id="KL584757">
    <property type="protein sequence ID" value="KEQ96056.1"/>
    <property type="molecule type" value="Genomic_DNA"/>
</dbReference>
<dbReference type="Pfam" id="PF00072">
    <property type="entry name" value="Response_reg"/>
    <property type="match status" value="1"/>
</dbReference>
<dbReference type="PROSITE" id="PS50109">
    <property type="entry name" value="HIS_KIN"/>
    <property type="match status" value="1"/>
</dbReference>
<keyword evidence="14" id="KW-1185">Reference proteome</keyword>
<comment type="catalytic activity">
    <reaction evidence="1">
        <text>ATP + protein L-histidine = ADP + protein N-phospho-L-histidine.</text>
        <dbReference type="EC" id="2.7.13.3"/>
    </reaction>
</comment>
<accession>A0A074ZBF1</accession>
<dbReference type="SUPFAM" id="SSF47384">
    <property type="entry name" value="Homodimeric domain of signal transducing histidine kinase"/>
    <property type="match status" value="1"/>
</dbReference>
<dbReference type="OMA" id="WINNSSA"/>
<dbReference type="PANTHER" id="PTHR43047:SF72">
    <property type="entry name" value="OSMOSENSING HISTIDINE PROTEIN KINASE SLN1"/>
    <property type="match status" value="1"/>
</dbReference>
<dbReference type="GO" id="GO:0000155">
    <property type="term" value="F:phosphorelay sensor kinase activity"/>
    <property type="evidence" value="ECO:0007669"/>
    <property type="project" value="InterPro"/>
</dbReference>
<dbReference type="GO" id="GO:0009927">
    <property type="term" value="F:histidine phosphotransfer kinase activity"/>
    <property type="evidence" value="ECO:0007669"/>
    <property type="project" value="TreeGrafter"/>
</dbReference>
<keyword evidence="4" id="KW-0808">Transferase</keyword>
<keyword evidence="5" id="KW-0418">Kinase</keyword>
<dbReference type="Pfam" id="PF08447">
    <property type="entry name" value="PAS_3"/>
    <property type="match status" value="1"/>
</dbReference>
<dbReference type="GeneID" id="25363793"/>
<feature type="compositionally biased region" description="Low complexity" evidence="8">
    <location>
        <begin position="1082"/>
        <end position="1119"/>
    </location>
</feature>
<evidence type="ECO:0000259" key="10">
    <source>
        <dbReference type="PROSITE" id="PS50110"/>
    </source>
</evidence>
<evidence type="ECO:0000259" key="12">
    <source>
        <dbReference type="PROSITE" id="PS50113"/>
    </source>
</evidence>
<dbReference type="CDD" id="cd00082">
    <property type="entry name" value="HisKA"/>
    <property type="match status" value="1"/>
</dbReference>
<evidence type="ECO:0000256" key="3">
    <source>
        <dbReference type="ARBA" id="ARBA00022553"/>
    </source>
</evidence>
<dbReference type="SMART" id="SM00448">
    <property type="entry name" value="REC"/>
    <property type="match status" value="1"/>
</dbReference>
<feature type="region of interest" description="Disordered" evidence="8">
    <location>
        <begin position="1082"/>
        <end position="1126"/>
    </location>
</feature>
<dbReference type="InterPro" id="IPR003661">
    <property type="entry name" value="HisK_dim/P_dom"/>
</dbReference>
<evidence type="ECO:0000256" key="2">
    <source>
        <dbReference type="ARBA" id="ARBA00012438"/>
    </source>
</evidence>
<sequence length="1178" mass="131618">MGNNNVEPVLQLLEKGDAPTRAHIELLRVTNWQQYSIGPLSSWPRELCTILYLLMVAPQPQCLLIGTENLLLYNQAYGKMVRDLHPKIFGLPLDDVKEWQGYESRMAAHRHKATSMPAYTCPSFVVPMMNRGRLQDVHLQMDIVTLPPPLRGLHLYFAETTDCDLRERRRSTVRELSEIWSSASDLLSLWPLVLDSISTHARDFPIAAIYSRRTSPESGNWHEEDQYFLEGSVGDFDHATFPPAFGVNTAELSLQPFKQAILSKSKVMIDPVPETWAEGSSQRGTRDMCTEAMVLPSSLTRYQDVEALLIIGLPTRAPLDEPHQQHIKQLQGEFADVVNTLIATAEAAYRRKEDARRNQLEKDLLAKEVALRQREAEMATVLAEKVLTVVDAVEQKHIEKLEIYVLTQSSIGFFEYKSTGEMVRANECYYRLSGYPRDCPADVKHKFLDLIHPADVDLVSNAWRSMINGQWQKFELRYLNDTEEGQWALIACQPVKDSNGNVTSIIGAVTDISTQKRSEKIALDRAEALEQARASEERFKRCMDIAPVGCMIADTTKGVQYVNEAWWELSQHSRVPLGEIDWNTVLYEDDMEVADEGWQAMLRGEQVTYTLRLKRLWYDSDGGPRGPAEIMVTALPECDETGEVVRVLGFTVDVSHLKYQARVQRLRMEEALEARKNQEMFYDTVCHEIRNPLSAVIHCADSINDSLVEMRKLVKSLATKIRGTSIDEAEIGLLLDHISSSKESADTVAACSDHQRRLISDILSLSKLDSQLLQISPSTVSAATLLENVRKMFQTEAQRVGIMLEAATDISMDQLKVEQVHLDAGRTLQILINLVSNAIKFSKNQPGPRRIRVVMGAANDRPLDLPVDFSVHNQESIYEACTESQDGFYLWFTVTDSGRGMSEEEKSRIFTRFAQGSRKTYSEYGGSGLGLFISRQLVELQGGEIGVSSKLGEGSTFAFFISAPAVQPITQCGLSTMADAVPYPTQKADSAVCFDMTDTAERCRKTSLLVVEDNIVNQKILCKQLIKHGYNVHVANNGQEAIDFLTDSMREVEIDCVLMDIEMPVLDGITAAKRIREWERGGSFVSSDSSGSSSSSSSGSRPRLLRGSSSNSVRSGCSLDSSNASDGKRIQGRLPIIAISANARPEQTNAAILAGMDDTIAKPFRISDLVPRISHLLK</sequence>
<dbReference type="InterPro" id="IPR003594">
    <property type="entry name" value="HATPase_dom"/>
</dbReference>
<evidence type="ECO:0000256" key="7">
    <source>
        <dbReference type="SAM" id="Coils"/>
    </source>
</evidence>
<dbReference type="PROSITE" id="PS50113">
    <property type="entry name" value="PAC"/>
    <property type="match status" value="1"/>
</dbReference>
<proteinExistence type="predicted"/>
<feature type="domain" description="PAS" evidence="11">
    <location>
        <begin position="398"/>
        <end position="470"/>
    </location>
</feature>
<dbReference type="NCBIfam" id="TIGR00229">
    <property type="entry name" value="sensory_box"/>
    <property type="match status" value="1"/>
</dbReference>
<keyword evidence="7" id="KW-0175">Coiled coil</keyword>
<dbReference type="InterPro" id="IPR013655">
    <property type="entry name" value="PAS_fold_3"/>
</dbReference>
<protein>
    <recommendedName>
        <fullName evidence="2">histidine kinase</fullName>
        <ecNumber evidence="2">2.7.13.3</ecNumber>
    </recommendedName>
</protein>
<dbReference type="InterPro" id="IPR035965">
    <property type="entry name" value="PAS-like_dom_sf"/>
</dbReference>
<dbReference type="Gene3D" id="3.30.450.20">
    <property type="entry name" value="PAS domain"/>
    <property type="match status" value="2"/>
</dbReference>
<dbReference type="InterPro" id="IPR000700">
    <property type="entry name" value="PAS-assoc_C"/>
</dbReference>
<evidence type="ECO:0000259" key="9">
    <source>
        <dbReference type="PROSITE" id="PS50109"/>
    </source>
</evidence>
<dbReference type="EC" id="2.7.13.3" evidence="2"/>
<dbReference type="Pfam" id="PF13188">
    <property type="entry name" value="PAS_8"/>
    <property type="match status" value="1"/>
</dbReference>
<dbReference type="PANTHER" id="PTHR43047">
    <property type="entry name" value="TWO-COMPONENT HISTIDINE PROTEIN KINASE"/>
    <property type="match status" value="1"/>
</dbReference>
<dbReference type="SUPFAM" id="SSF52172">
    <property type="entry name" value="CheY-like"/>
    <property type="match status" value="1"/>
</dbReference>
<feature type="coiled-coil region" evidence="7">
    <location>
        <begin position="342"/>
        <end position="377"/>
    </location>
</feature>
<dbReference type="SMART" id="SM00387">
    <property type="entry name" value="HATPase_c"/>
    <property type="match status" value="1"/>
</dbReference>
<dbReference type="Pfam" id="PF02518">
    <property type="entry name" value="HATPase_c"/>
    <property type="match status" value="1"/>
</dbReference>
<dbReference type="InterPro" id="IPR001789">
    <property type="entry name" value="Sig_transdc_resp-reg_receiver"/>
</dbReference>
<evidence type="ECO:0000256" key="6">
    <source>
        <dbReference type="PROSITE-ProRule" id="PRU00169"/>
    </source>
</evidence>
<dbReference type="PROSITE" id="PS50110">
    <property type="entry name" value="RESPONSE_REGULATORY"/>
    <property type="match status" value="1"/>
</dbReference>
<dbReference type="InParanoid" id="A0A074ZBF1"/>
<feature type="modified residue" description="4-aspartylphosphate" evidence="6">
    <location>
        <position position="1060"/>
    </location>
</feature>
<dbReference type="SUPFAM" id="SSF55874">
    <property type="entry name" value="ATPase domain of HSP90 chaperone/DNA topoisomerase II/histidine kinase"/>
    <property type="match status" value="1"/>
</dbReference>
<evidence type="ECO:0000313" key="14">
    <source>
        <dbReference type="Proteomes" id="UP000030641"/>
    </source>
</evidence>
<dbReference type="STRING" id="1043005.A0A074ZBF1"/>
<evidence type="ECO:0000259" key="11">
    <source>
        <dbReference type="PROSITE" id="PS50112"/>
    </source>
</evidence>
<dbReference type="OrthoDB" id="60033at2759"/>
<reference evidence="13 14" key="1">
    <citation type="journal article" date="2014" name="BMC Genomics">
        <title>Genome sequencing of four Aureobasidium pullulans varieties: biotechnological potential, stress tolerance, and description of new species.</title>
        <authorList>
            <person name="Gostin Ar C."/>
            <person name="Ohm R.A."/>
            <person name="Kogej T."/>
            <person name="Sonjak S."/>
            <person name="Turk M."/>
            <person name="Zajc J."/>
            <person name="Zalar P."/>
            <person name="Grube M."/>
            <person name="Sun H."/>
            <person name="Han J."/>
            <person name="Sharma A."/>
            <person name="Chiniquy J."/>
            <person name="Ngan C.Y."/>
            <person name="Lipzen A."/>
            <person name="Barry K."/>
            <person name="Grigoriev I.V."/>
            <person name="Gunde-Cimerman N."/>
        </authorList>
    </citation>
    <scope>NUCLEOTIDE SEQUENCE [LARGE SCALE GENOMIC DNA]</scope>
    <source>
        <strain evidence="13 14">EXF-2481</strain>
    </source>
</reference>
<evidence type="ECO:0000313" key="13">
    <source>
        <dbReference type="EMBL" id="KEQ96056.1"/>
    </source>
</evidence>
<keyword evidence="3 6" id="KW-0597">Phosphoprotein</keyword>
<dbReference type="CDD" id="cd17546">
    <property type="entry name" value="REC_hyHK_CKI1_RcsC-like"/>
    <property type="match status" value="1"/>
</dbReference>
<feature type="domain" description="PAC" evidence="12">
    <location>
        <begin position="472"/>
        <end position="524"/>
    </location>
</feature>
<evidence type="ECO:0000256" key="4">
    <source>
        <dbReference type="ARBA" id="ARBA00022679"/>
    </source>
</evidence>
<dbReference type="CDD" id="cd00130">
    <property type="entry name" value="PAS"/>
    <property type="match status" value="1"/>
</dbReference>
<dbReference type="Proteomes" id="UP000030641">
    <property type="component" value="Unassembled WGS sequence"/>
</dbReference>
<dbReference type="GO" id="GO:0005886">
    <property type="term" value="C:plasma membrane"/>
    <property type="evidence" value="ECO:0007669"/>
    <property type="project" value="TreeGrafter"/>
</dbReference>
<dbReference type="PRINTS" id="PR00344">
    <property type="entry name" value="BCTRLSENSOR"/>
</dbReference>
<dbReference type="Gene3D" id="1.10.287.130">
    <property type="match status" value="1"/>
</dbReference>
<dbReference type="InterPro" id="IPR004358">
    <property type="entry name" value="Sig_transdc_His_kin-like_C"/>
</dbReference>